<dbReference type="AlphaFoldDB" id="A0A8S9SHU9"/>
<dbReference type="Proteomes" id="UP000712600">
    <property type="component" value="Unassembled WGS sequence"/>
</dbReference>
<proteinExistence type="predicted"/>
<evidence type="ECO:0000313" key="3">
    <source>
        <dbReference type="Proteomes" id="UP000712600"/>
    </source>
</evidence>
<dbReference type="EMBL" id="QGKX02000004">
    <property type="protein sequence ID" value="KAF3599650.1"/>
    <property type="molecule type" value="Genomic_DNA"/>
</dbReference>
<evidence type="ECO:0000256" key="1">
    <source>
        <dbReference type="SAM" id="MobiDB-lite"/>
    </source>
</evidence>
<name>A0A8S9SHU9_BRACR</name>
<gene>
    <name evidence="2" type="ORF">F2Q69_00037380</name>
</gene>
<accession>A0A8S9SHU9</accession>
<protein>
    <submittedName>
        <fullName evidence="2">Uncharacterized protein</fullName>
    </submittedName>
</protein>
<evidence type="ECO:0000313" key="2">
    <source>
        <dbReference type="EMBL" id="KAF3599650.1"/>
    </source>
</evidence>
<sequence length="101" mass="11914">MRLPELDVVKITSQPLRWIQITLSRHCLEIISVTFRSWQSRDLYLGRLCLLHLIEIIEPKRKRINKRLPPSRSHASKDGPQLRACRKRYKRSKPAHFSASS</sequence>
<feature type="region of interest" description="Disordered" evidence="1">
    <location>
        <begin position="65"/>
        <end position="101"/>
    </location>
</feature>
<feature type="compositionally biased region" description="Basic residues" evidence="1">
    <location>
        <begin position="84"/>
        <end position="94"/>
    </location>
</feature>
<comment type="caution">
    <text evidence="2">The sequence shown here is derived from an EMBL/GenBank/DDBJ whole genome shotgun (WGS) entry which is preliminary data.</text>
</comment>
<organism evidence="2 3">
    <name type="scientific">Brassica cretica</name>
    <name type="common">Mustard</name>
    <dbReference type="NCBI Taxonomy" id="69181"/>
    <lineage>
        <taxon>Eukaryota</taxon>
        <taxon>Viridiplantae</taxon>
        <taxon>Streptophyta</taxon>
        <taxon>Embryophyta</taxon>
        <taxon>Tracheophyta</taxon>
        <taxon>Spermatophyta</taxon>
        <taxon>Magnoliopsida</taxon>
        <taxon>eudicotyledons</taxon>
        <taxon>Gunneridae</taxon>
        <taxon>Pentapetalae</taxon>
        <taxon>rosids</taxon>
        <taxon>malvids</taxon>
        <taxon>Brassicales</taxon>
        <taxon>Brassicaceae</taxon>
        <taxon>Brassiceae</taxon>
        <taxon>Brassica</taxon>
    </lineage>
</organism>
<reference evidence="2" key="1">
    <citation type="submission" date="2019-12" db="EMBL/GenBank/DDBJ databases">
        <title>Genome sequencing and annotation of Brassica cretica.</title>
        <authorList>
            <person name="Studholme D.J."/>
            <person name="Sarris P."/>
        </authorList>
    </citation>
    <scope>NUCLEOTIDE SEQUENCE</scope>
    <source>
        <strain evidence="2">PFS-109/04</strain>
        <tissue evidence="2">Leaf</tissue>
    </source>
</reference>